<feature type="compositionally biased region" description="Low complexity" evidence="3">
    <location>
        <begin position="166"/>
        <end position="176"/>
    </location>
</feature>
<comment type="similarity">
    <text evidence="1">Belongs to the Cdt1 family.</text>
</comment>
<protein>
    <recommendedName>
        <fullName evidence="4">DNA replication factor Cdt1 C-terminal domain-containing protein</fullName>
    </recommendedName>
</protein>
<dbReference type="Pfam" id="PF26121">
    <property type="entry name" value="HTH_CDT1"/>
    <property type="match status" value="1"/>
</dbReference>
<gene>
    <name evidence="5" type="ORF">B0T18DRAFT_331914</name>
</gene>
<dbReference type="Proteomes" id="UP001172155">
    <property type="component" value="Unassembled WGS sequence"/>
</dbReference>
<accession>A0AA40EL14</accession>
<evidence type="ECO:0000313" key="5">
    <source>
        <dbReference type="EMBL" id="KAK0741258.1"/>
    </source>
</evidence>
<feature type="region of interest" description="Disordered" evidence="3">
    <location>
        <begin position="152"/>
        <end position="178"/>
    </location>
</feature>
<evidence type="ECO:0000256" key="3">
    <source>
        <dbReference type="SAM" id="MobiDB-lite"/>
    </source>
</evidence>
<feature type="region of interest" description="Disordered" evidence="3">
    <location>
        <begin position="1"/>
        <end position="31"/>
    </location>
</feature>
<keyword evidence="2" id="KW-0131">Cell cycle</keyword>
<name>A0AA40EL14_9PEZI</name>
<feature type="region of interest" description="Disordered" evidence="3">
    <location>
        <begin position="43"/>
        <end position="107"/>
    </location>
</feature>
<dbReference type="Pfam" id="PF16679">
    <property type="entry name" value="CDT1_C"/>
    <property type="match status" value="1"/>
</dbReference>
<dbReference type="EMBL" id="JAUKUD010000006">
    <property type="protein sequence ID" value="KAK0741258.1"/>
    <property type="molecule type" value="Genomic_DNA"/>
</dbReference>
<dbReference type="InterPro" id="IPR038090">
    <property type="entry name" value="Cdt1_C_WH_dom_sf"/>
</dbReference>
<sequence length="494" mass="52946">MPGAISRAPRSSKGKRALSNSSAGDITSFTRVSKLQSLGKDVADKLASSQTTPTRPPAIEIVLKSRKRSADDDFEVVSTTPQSSHKKARKETEASPSHPIAPLKRKKKTVTFALPEAPVVAKAKLAPTPYPRKRQFQADDNASSEAEALLGQLNLQSSPTHKRSRTTSARTTTTTTQDDADLPSELLDLVDLHIAFLKTLSMSYAHQSRHAPIDLRTLFSAVTRAWGKRQVTLDDIRLCVGILSWSPTKVTAPPIPFFLADYGRSKICIESHADAAPGPLREPKLAMDFESNLRALWTASRGQPVHLFFATLPKAPLKPCAVVHPVLAKGQRTLTELKNGVVRKPQPQPEPATIVVPTTNPDGSKPSLLDRLRLKALAASQSPAGPTPAELMRQAALHRAEDVAAVIAMLCVATAGGMGRVAFPMATLLTKLRDSLRSPVSTEDGACCVRLLAGEVAPGWLRVVTVGGRENVVVTVAGQPAKGVIGERVKVLLG</sequence>
<proteinExistence type="inferred from homology"/>
<evidence type="ECO:0000256" key="1">
    <source>
        <dbReference type="ARBA" id="ARBA00008356"/>
    </source>
</evidence>
<reference evidence="5" key="1">
    <citation type="submission" date="2023-06" db="EMBL/GenBank/DDBJ databases">
        <title>Genome-scale phylogeny and comparative genomics of the fungal order Sordariales.</title>
        <authorList>
            <consortium name="Lawrence Berkeley National Laboratory"/>
            <person name="Hensen N."/>
            <person name="Bonometti L."/>
            <person name="Westerberg I."/>
            <person name="Brannstrom I.O."/>
            <person name="Guillou S."/>
            <person name="Cros-Aarteil S."/>
            <person name="Calhoun S."/>
            <person name="Haridas S."/>
            <person name="Kuo A."/>
            <person name="Mondo S."/>
            <person name="Pangilinan J."/>
            <person name="Riley R."/>
            <person name="LaButti K."/>
            <person name="Andreopoulos B."/>
            <person name="Lipzen A."/>
            <person name="Chen C."/>
            <person name="Yanf M."/>
            <person name="Daum C."/>
            <person name="Ng V."/>
            <person name="Clum A."/>
            <person name="Steindorff A."/>
            <person name="Ohm R."/>
            <person name="Martin F."/>
            <person name="Silar P."/>
            <person name="Natvig D."/>
            <person name="Lalanne C."/>
            <person name="Gautier V."/>
            <person name="Ament-velasquez S.L."/>
            <person name="Kruys A."/>
            <person name="Hutchinson M.I."/>
            <person name="Powell A.J."/>
            <person name="Barry K."/>
            <person name="Miller A.N."/>
            <person name="Grigoriev I.V."/>
            <person name="Debuchy R."/>
            <person name="Gladieux P."/>
            <person name="Thoren M.H."/>
            <person name="Johannesson H."/>
        </authorList>
    </citation>
    <scope>NUCLEOTIDE SEQUENCE</scope>
    <source>
        <strain evidence="5">SMH3187-1</strain>
    </source>
</reference>
<comment type="caution">
    <text evidence="5">The sequence shown here is derived from an EMBL/GenBank/DDBJ whole genome shotgun (WGS) entry which is preliminary data.</text>
</comment>
<dbReference type="InterPro" id="IPR032054">
    <property type="entry name" value="Cdt1_C"/>
</dbReference>
<dbReference type="Gene3D" id="1.10.10.1420">
    <property type="entry name" value="DNA replication factor Cdt1, C-terminal WH domain"/>
    <property type="match status" value="1"/>
</dbReference>
<evidence type="ECO:0000313" key="6">
    <source>
        <dbReference type="Proteomes" id="UP001172155"/>
    </source>
</evidence>
<evidence type="ECO:0000259" key="4">
    <source>
        <dbReference type="Pfam" id="PF16679"/>
    </source>
</evidence>
<keyword evidence="6" id="KW-1185">Reference proteome</keyword>
<dbReference type="AlphaFoldDB" id="A0AA40EL14"/>
<evidence type="ECO:0000256" key="2">
    <source>
        <dbReference type="ARBA" id="ARBA00023306"/>
    </source>
</evidence>
<feature type="compositionally biased region" description="Polar residues" evidence="3">
    <location>
        <begin position="18"/>
        <end position="31"/>
    </location>
</feature>
<feature type="domain" description="DNA replication factor Cdt1 C-terminal" evidence="4">
    <location>
        <begin position="367"/>
        <end position="467"/>
    </location>
</feature>
<organism evidence="5 6">
    <name type="scientific">Schizothecium vesticola</name>
    <dbReference type="NCBI Taxonomy" id="314040"/>
    <lineage>
        <taxon>Eukaryota</taxon>
        <taxon>Fungi</taxon>
        <taxon>Dikarya</taxon>
        <taxon>Ascomycota</taxon>
        <taxon>Pezizomycotina</taxon>
        <taxon>Sordariomycetes</taxon>
        <taxon>Sordariomycetidae</taxon>
        <taxon>Sordariales</taxon>
        <taxon>Schizotheciaceae</taxon>
        <taxon>Schizothecium</taxon>
    </lineage>
</organism>